<accession>A0ABW1XH61</accession>
<feature type="transmembrane region" description="Helical" evidence="6">
    <location>
        <begin position="87"/>
        <end position="115"/>
    </location>
</feature>
<evidence type="ECO:0000256" key="6">
    <source>
        <dbReference type="SAM" id="Phobius"/>
    </source>
</evidence>
<evidence type="ECO:0000256" key="3">
    <source>
        <dbReference type="ARBA" id="ARBA00022692"/>
    </source>
</evidence>
<evidence type="ECO:0000256" key="1">
    <source>
        <dbReference type="ARBA" id="ARBA00004651"/>
    </source>
</evidence>
<feature type="transmembrane region" description="Helical" evidence="6">
    <location>
        <begin position="333"/>
        <end position="356"/>
    </location>
</feature>
<evidence type="ECO:0000256" key="5">
    <source>
        <dbReference type="ARBA" id="ARBA00023136"/>
    </source>
</evidence>
<keyword evidence="8" id="KW-1185">Reference proteome</keyword>
<evidence type="ECO:0000256" key="4">
    <source>
        <dbReference type="ARBA" id="ARBA00022989"/>
    </source>
</evidence>
<keyword evidence="5 6" id="KW-0472">Membrane</keyword>
<keyword evidence="3 6" id="KW-0812">Transmembrane</keyword>
<gene>
    <name evidence="7" type="ORF">ACFP85_01445</name>
</gene>
<dbReference type="PANTHER" id="PTHR30250">
    <property type="entry name" value="PST FAMILY PREDICTED COLANIC ACID TRANSPORTER"/>
    <property type="match status" value="1"/>
</dbReference>
<feature type="transmembrane region" description="Helical" evidence="6">
    <location>
        <begin position="389"/>
        <end position="413"/>
    </location>
</feature>
<keyword evidence="4 6" id="KW-1133">Transmembrane helix</keyword>
<reference evidence="8" key="1">
    <citation type="journal article" date="2019" name="Int. J. Syst. Evol. Microbiol.">
        <title>The Global Catalogue of Microorganisms (GCM) 10K type strain sequencing project: providing services to taxonomists for standard genome sequencing and annotation.</title>
        <authorList>
            <consortium name="The Broad Institute Genomics Platform"/>
            <consortium name="The Broad Institute Genome Sequencing Center for Infectious Disease"/>
            <person name="Wu L."/>
            <person name="Ma J."/>
        </authorList>
    </citation>
    <scope>NUCLEOTIDE SEQUENCE [LARGE SCALE GENOMIC DNA]</scope>
    <source>
        <strain evidence="8">CGMCC 1.16031</strain>
    </source>
</reference>
<comment type="caution">
    <text evidence="7">The sequence shown here is derived from an EMBL/GenBank/DDBJ whole genome shotgun (WGS) entry which is preliminary data.</text>
</comment>
<dbReference type="InterPro" id="IPR050833">
    <property type="entry name" value="Poly_Biosynth_Transport"/>
</dbReference>
<sequence>MKARFLTHSVVTLIANLSLALSNWLLLIFLTKFFTTNDLGQVVMSLSFLSPLFLFCSFKLRTLIIVKDEHQYRADQYFNARFLSNTLLLVLSPLLAAIFFGSGIGIGIVLLVALYKWGDGWCELSYAYLQSVGRFSEVAKSQVFRALITITWFIISAWFEVNLFVLLVGWSGVTLGVAIIGIRKVALLEQEKNWLGWVLDLITRTHLYRRSLALYKRYFTVSIALMMLSLYVYLPNFFLEAHYGVELAGYFATLSYFLVAGALLVNSLSQVVSPMLVELARLEAFNLFIRRVLQLCLLGCVIGVTSVLVGVFGGEWILRVIYNQGAAEYADELVWVLAAAGVRYVYIFVGTGMNALRDFHSQTIIYTLGTTATMIACYLLIPASGIMGAAWAMLIGVSIEFLGFFSRFGWLVWQLKLDARRDAVNV</sequence>
<evidence type="ECO:0000256" key="2">
    <source>
        <dbReference type="ARBA" id="ARBA00022475"/>
    </source>
</evidence>
<protein>
    <submittedName>
        <fullName evidence="7">Lipopolysaccharide biosynthesis protein</fullName>
    </submittedName>
</protein>
<evidence type="ECO:0000313" key="7">
    <source>
        <dbReference type="EMBL" id="MFC6438821.1"/>
    </source>
</evidence>
<dbReference type="PANTHER" id="PTHR30250:SF11">
    <property type="entry name" value="O-ANTIGEN TRANSPORTER-RELATED"/>
    <property type="match status" value="1"/>
</dbReference>
<organism evidence="7 8">
    <name type="scientific">Pseudobowmanella zhangzhouensis</name>
    <dbReference type="NCBI Taxonomy" id="1537679"/>
    <lineage>
        <taxon>Bacteria</taxon>
        <taxon>Pseudomonadati</taxon>
        <taxon>Pseudomonadota</taxon>
        <taxon>Gammaproteobacteria</taxon>
        <taxon>Alteromonadales</taxon>
        <taxon>Alteromonadaceae</taxon>
    </lineage>
</organism>
<feature type="transmembrane region" description="Helical" evidence="6">
    <location>
        <begin position="44"/>
        <end position="66"/>
    </location>
</feature>
<feature type="transmembrane region" description="Helical" evidence="6">
    <location>
        <begin position="214"/>
        <end position="234"/>
    </location>
</feature>
<keyword evidence="2" id="KW-1003">Cell membrane</keyword>
<name>A0ABW1XH61_9ALTE</name>
<dbReference type="Proteomes" id="UP001596364">
    <property type="component" value="Unassembled WGS sequence"/>
</dbReference>
<dbReference type="RefSeq" id="WP_131259840.1">
    <property type="nucleotide sequence ID" value="NZ_JBHSUS010000001.1"/>
</dbReference>
<evidence type="ECO:0000313" key="8">
    <source>
        <dbReference type="Proteomes" id="UP001596364"/>
    </source>
</evidence>
<proteinExistence type="predicted"/>
<comment type="subcellular location">
    <subcellularLocation>
        <location evidence="1">Cell membrane</location>
        <topology evidence="1">Multi-pass membrane protein</topology>
    </subcellularLocation>
</comment>
<dbReference type="EMBL" id="JBHSUS010000001">
    <property type="protein sequence ID" value="MFC6438821.1"/>
    <property type="molecule type" value="Genomic_DNA"/>
</dbReference>
<feature type="transmembrane region" description="Helical" evidence="6">
    <location>
        <begin position="363"/>
        <end position="383"/>
    </location>
</feature>
<feature type="transmembrane region" description="Helical" evidence="6">
    <location>
        <begin position="292"/>
        <end position="313"/>
    </location>
</feature>
<feature type="transmembrane region" description="Helical" evidence="6">
    <location>
        <begin position="254"/>
        <end position="280"/>
    </location>
</feature>